<evidence type="ECO:0000259" key="2">
    <source>
        <dbReference type="Pfam" id="PF00501"/>
    </source>
</evidence>
<dbReference type="EMBL" id="JBHSPA010000022">
    <property type="protein sequence ID" value="MFC5825608.1"/>
    <property type="molecule type" value="Genomic_DNA"/>
</dbReference>
<keyword evidence="4" id="KW-1185">Reference proteome</keyword>
<dbReference type="Pfam" id="PF00501">
    <property type="entry name" value="AMP-binding"/>
    <property type="match status" value="1"/>
</dbReference>
<dbReference type="Proteomes" id="UP001596058">
    <property type="component" value="Unassembled WGS sequence"/>
</dbReference>
<organism evidence="3 4">
    <name type="scientific">Nonomuraea insulae</name>
    <dbReference type="NCBI Taxonomy" id="1616787"/>
    <lineage>
        <taxon>Bacteria</taxon>
        <taxon>Bacillati</taxon>
        <taxon>Actinomycetota</taxon>
        <taxon>Actinomycetes</taxon>
        <taxon>Streptosporangiales</taxon>
        <taxon>Streptosporangiaceae</taxon>
        <taxon>Nonomuraea</taxon>
    </lineage>
</organism>
<dbReference type="SUPFAM" id="SSF56801">
    <property type="entry name" value="Acetyl-CoA synthetase-like"/>
    <property type="match status" value="1"/>
</dbReference>
<comment type="caution">
    <text evidence="3">The sequence shown here is derived from an EMBL/GenBank/DDBJ whole genome shotgun (WGS) entry which is preliminary data.</text>
</comment>
<dbReference type="PANTHER" id="PTHR43201">
    <property type="entry name" value="ACYL-COA SYNTHETASE"/>
    <property type="match status" value="1"/>
</dbReference>
<proteinExistence type="predicted"/>
<dbReference type="Gene3D" id="3.40.50.12780">
    <property type="entry name" value="N-terminal domain of ligase-like"/>
    <property type="match status" value="1"/>
</dbReference>
<evidence type="ECO:0000313" key="3">
    <source>
        <dbReference type="EMBL" id="MFC5825608.1"/>
    </source>
</evidence>
<feature type="domain" description="AMP-dependent synthetase/ligase" evidence="2">
    <location>
        <begin position="2"/>
        <end position="122"/>
    </location>
</feature>
<gene>
    <name evidence="3" type="ORF">ACFPZ3_17240</name>
</gene>
<feature type="region of interest" description="Disordered" evidence="1">
    <location>
        <begin position="68"/>
        <end position="102"/>
    </location>
</feature>
<dbReference type="InterPro" id="IPR042099">
    <property type="entry name" value="ANL_N_sf"/>
</dbReference>
<protein>
    <submittedName>
        <fullName evidence="3">AMP-binding protein</fullName>
    </submittedName>
</protein>
<sequence length="161" mass="17375">MVRQYGIGVLQGSPYQLSRILALGEDLPDLTLILSSGAPAAPELIRALRDRYGVPVCNRYICTEAGLGLGTRPDDPPEDAEESVGRPRSGVDVSIRDGQGRALADEDPGEVLLRSKAVMSRYVGKSPYQAVFARDGFIRTGDRGYIDHTGRLHLVGRVTPA</sequence>
<dbReference type="PANTHER" id="PTHR43201:SF32">
    <property type="entry name" value="2-SUCCINYLBENZOATE--COA LIGASE, CHLOROPLASTIC_PEROXISOMAL"/>
    <property type="match status" value="1"/>
</dbReference>
<name>A0ABW1CL40_9ACTN</name>
<reference evidence="4" key="1">
    <citation type="journal article" date="2019" name="Int. J. Syst. Evol. Microbiol.">
        <title>The Global Catalogue of Microorganisms (GCM) 10K type strain sequencing project: providing services to taxonomists for standard genome sequencing and annotation.</title>
        <authorList>
            <consortium name="The Broad Institute Genomics Platform"/>
            <consortium name="The Broad Institute Genome Sequencing Center for Infectious Disease"/>
            <person name="Wu L."/>
            <person name="Ma J."/>
        </authorList>
    </citation>
    <scope>NUCLEOTIDE SEQUENCE [LARGE SCALE GENOMIC DNA]</scope>
    <source>
        <strain evidence="4">CCUG 53903</strain>
    </source>
</reference>
<dbReference type="InterPro" id="IPR000873">
    <property type="entry name" value="AMP-dep_synth/lig_dom"/>
</dbReference>
<evidence type="ECO:0000313" key="4">
    <source>
        <dbReference type="Proteomes" id="UP001596058"/>
    </source>
</evidence>
<evidence type="ECO:0000256" key="1">
    <source>
        <dbReference type="SAM" id="MobiDB-lite"/>
    </source>
</evidence>
<accession>A0ABW1CL40</accession>
<dbReference type="RefSeq" id="WP_379515189.1">
    <property type="nucleotide sequence ID" value="NZ_JBHSPA010000022.1"/>
</dbReference>